<proteinExistence type="predicted"/>
<comment type="caution">
    <text evidence="1">The sequence shown here is derived from an EMBL/GenBank/DDBJ whole genome shotgun (WGS) entry which is preliminary data.</text>
</comment>
<sequence>MIEHGEGLQRVDHGFGPLYDHASRILFLGTMASPASRSQGFFYMHPRNRFWPVMEALFADPDDPADRVGASVQSRRAFALRHHIALWDAIESCDIRHASDASIRNVVPSDLAPIITGSRVNHIYTCGAKATALYHRYCEPDLAAQGITLPATALPSTSPAYAAATLDDLIATYRARIDWNAYRTPVVDGAGRRPTHRI</sequence>
<dbReference type="SUPFAM" id="SSF52141">
    <property type="entry name" value="Uracil-DNA glycosylase-like"/>
    <property type="match status" value="1"/>
</dbReference>
<dbReference type="RefSeq" id="WP_257467545.1">
    <property type="nucleotide sequence ID" value="NZ_PCGZ01000003.1"/>
</dbReference>
<dbReference type="EMBL" id="PCGZ01000003">
    <property type="protein sequence ID" value="PKU91443.1"/>
    <property type="molecule type" value="Genomic_DNA"/>
</dbReference>
<reference evidence="1 2" key="1">
    <citation type="submission" date="2017-10" db="EMBL/GenBank/DDBJ databases">
        <title>Bifidobacterium genomics.</title>
        <authorList>
            <person name="Lugli G.A."/>
            <person name="Milani C."/>
            <person name="Mancabelli L."/>
        </authorList>
    </citation>
    <scope>NUCLEOTIDE SEQUENCE [LARGE SCALE GENOMIC DNA]</scope>
    <source>
        <strain evidence="1 2">1524B</strain>
    </source>
</reference>
<protein>
    <submittedName>
        <fullName evidence="1">G:T/U mismatch-specific DNA glycosylase</fullName>
    </submittedName>
</protein>
<dbReference type="AlphaFoldDB" id="A0A2N3QIX9"/>
<dbReference type="Gene3D" id="3.40.470.10">
    <property type="entry name" value="Uracil-DNA glycosylase-like domain"/>
    <property type="match status" value="1"/>
</dbReference>
<evidence type="ECO:0000313" key="2">
    <source>
        <dbReference type="Proteomes" id="UP000233730"/>
    </source>
</evidence>
<dbReference type="InterPro" id="IPR036895">
    <property type="entry name" value="Uracil-DNA_glycosylase-like_sf"/>
</dbReference>
<accession>A0A2N3QIX9</accession>
<dbReference type="InterPro" id="IPR026353">
    <property type="entry name" value="Hypoxan-DNA_Glyclase"/>
</dbReference>
<dbReference type="NCBIfam" id="TIGR04274">
    <property type="entry name" value="hypoxanDNAglyco"/>
    <property type="match status" value="1"/>
</dbReference>
<gene>
    <name evidence="1" type="ORF">CQR46_0530</name>
</gene>
<evidence type="ECO:0000313" key="1">
    <source>
        <dbReference type="EMBL" id="PKU91443.1"/>
    </source>
</evidence>
<dbReference type="CDD" id="cd10032">
    <property type="entry name" value="UDG-F6_HDG"/>
    <property type="match status" value="1"/>
</dbReference>
<organism evidence="1 2">
    <name type="scientific">Bifidobacterium pseudolongum subsp. globosum</name>
    <dbReference type="NCBI Taxonomy" id="1690"/>
    <lineage>
        <taxon>Bacteria</taxon>
        <taxon>Bacillati</taxon>
        <taxon>Actinomycetota</taxon>
        <taxon>Actinomycetes</taxon>
        <taxon>Bifidobacteriales</taxon>
        <taxon>Bifidobacteriaceae</taxon>
        <taxon>Bifidobacterium</taxon>
    </lineage>
</organism>
<name>A0A2N3QIX9_9BIFI</name>
<dbReference type="Proteomes" id="UP000233730">
    <property type="component" value="Unassembled WGS sequence"/>
</dbReference>